<keyword evidence="1" id="KW-1133">Transmembrane helix</keyword>
<evidence type="ECO:0000256" key="1">
    <source>
        <dbReference type="SAM" id="Phobius"/>
    </source>
</evidence>
<reference evidence="2 3" key="1">
    <citation type="submission" date="2019-05" db="EMBL/GenBank/DDBJ databases">
        <title>The organization of the Streptococcus sanguinis genomes.</title>
        <authorList>
            <person name="Wu C.H."/>
            <person name="Chen Y.Y.M."/>
            <person name="Wang H.Y."/>
        </authorList>
    </citation>
    <scope>NUCLEOTIDE SEQUENCE [LARGE SCALE GENOMIC DNA]</scope>
    <source>
        <strain evidence="2 3">CGMH010</strain>
    </source>
</reference>
<keyword evidence="1" id="KW-0472">Membrane</keyword>
<gene>
    <name evidence="2" type="ORF">FFV08_09995</name>
</gene>
<evidence type="ECO:0000313" key="2">
    <source>
        <dbReference type="EMBL" id="QLB53299.1"/>
    </source>
</evidence>
<dbReference type="AlphaFoldDB" id="A0A7H8VAM6"/>
<dbReference type="Proteomes" id="UP000509410">
    <property type="component" value="Chromosome"/>
</dbReference>
<dbReference type="EMBL" id="CP040556">
    <property type="protein sequence ID" value="QLB53299.1"/>
    <property type="molecule type" value="Genomic_DNA"/>
</dbReference>
<organism evidence="2 3">
    <name type="scientific">Streptococcus sanguinis</name>
    <dbReference type="NCBI Taxonomy" id="1305"/>
    <lineage>
        <taxon>Bacteria</taxon>
        <taxon>Bacillati</taxon>
        <taxon>Bacillota</taxon>
        <taxon>Bacilli</taxon>
        <taxon>Lactobacillales</taxon>
        <taxon>Streptococcaceae</taxon>
        <taxon>Streptococcus</taxon>
    </lineage>
</organism>
<accession>A0A7H8VAM6</accession>
<feature type="transmembrane region" description="Helical" evidence="1">
    <location>
        <begin position="6"/>
        <end position="26"/>
    </location>
</feature>
<protein>
    <submittedName>
        <fullName evidence="2">DUF1310 family protein</fullName>
    </submittedName>
</protein>
<dbReference type="Gene3D" id="3.10.450.130">
    <property type="entry name" value="folded 79 residue fragment of lin0334 like domains"/>
    <property type="match status" value="1"/>
</dbReference>
<keyword evidence="1" id="KW-0812">Transmembrane</keyword>
<sequence>MNKKFLWSVLSILVLMGLVIIGFSMHQHQKKQEMIRIATSKEARKIYEEHMRANDPNALTREGVIQSYEIDTETLEYNPMGGLMVRLYFNNNKELDFHFGLIKNDNGEYETYGYTVSPKLSALLKENVKRAKNM</sequence>
<evidence type="ECO:0000313" key="3">
    <source>
        <dbReference type="Proteomes" id="UP000509410"/>
    </source>
</evidence>
<proteinExistence type="predicted"/>
<name>A0A7H8VAM6_STRSA</name>
<dbReference type="Pfam" id="PF07006">
    <property type="entry name" value="DUF1310"/>
    <property type="match status" value="1"/>
</dbReference>
<dbReference type="InterPro" id="IPR010738">
    <property type="entry name" value="DUF1310"/>
</dbReference>